<dbReference type="PANTHER" id="PTHR22851">
    <property type="entry name" value="U3 SMALL NUCLEOLAR RNA U3 SNORNA ASSOCIATED PROTEIN"/>
    <property type="match status" value="1"/>
</dbReference>
<dbReference type="InterPro" id="IPR051733">
    <property type="entry name" value="WD_repeat_DCAF13/WDSOF1"/>
</dbReference>
<dbReference type="GO" id="GO:0032040">
    <property type="term" value="C:small-subunit processome"/>
    <property type="evidence" value="ECO:0007669"/>
    <property type="project" value="TreeGrafter"/>
</dbReference>
<evidence type="ECO:0000256" key="8">
    <source>
        <dbReference type="SAM" id="MobiDB-lite"/>
    </source>
</evidence>
<evidence type="ECO:0000256" key="6">
    <source>
        <dbReference type="ARBA" id="ARBA00023274"/>
    </source>
</evidence>
<keyword evidence="3 7" id="KW-0853">WD repeat</keyword>
<comment type="similarity">
    <text evidence="2">Belongs to the WD repeat DCAF13/WDSOF1 family.</text>
</comment>
<name>A0AAD5U5Y3_9FUNG</name>
<feature type="region of interest" description="Disordered" evidence="8">
    <location>
        <begin position="401"/>
        <end position="439"/>
    </location>
</feature>
<comment type="subcellular location">
    <subcellularLocation>
        <location evidence="1">Nucleus</location>
        <location evidence="1">Nucleolus</location>
    </subcellularLocation>
</comment>
<evidence type="ECO:0000313" key="10">
    <source>
        <dbReference type="EMBL" id="KAJ3221212.1"/>
    </source>
</evidence>
<proteinExistence type="inferred from homology"/>
<dbReference type="Pfam" id="PF04158">
    <property type="entry name" value="Sof1"/>
    <property type="match status" value="1"/>
</dbReference>
<keyword evidence="6" id="KW-0687">Ribonucleoprotein</keyword>
<reference evidence="10" key="1">
    <citation type="submission" date="2020-05" db="EMBL/GenBank/DDBJ databases">
        <title>Phylogenomic resolution of chytrid fungi.</title>
        <authorList>
            <person name="Stajich J.E."/>
            <person name="Amses K."/>
            <person name="Simmons R."/>
            <person name="Seto K."/>
            <person name="Myers J."/>
            <person name="Bonds A."/>
            <person name="Quandt C.A."/>
            <person name="Barry K."/>
            <person name="Liu P."/>
            <person name="Grigoriev I."/>
            <person name="Longcore J.E."/>
            <person name="James T.Y."/>
        </authorList>
    </citation>
    <scope>NUCLEOTIDE SEQUENCE</scope>
    <source>
        <strain evidence="10">JEL0476</strain>
    </source>
</reference>
<dbReference type="FunFam" id="2.130.10.10:FF:000132">
    <property type="entry name" value="DDB1- and CUL4-associated factor 13"/>
    <property type="match status" value="1"/>
</dbReference>
<evidence type="ECO:0000256" key="4">
    <source>
        <dbReference type="ARBA" id="ARBA00022737"/>
    </source>
</evidence>
<dbReference type="InterPro" id="IPR036322">
    <property type="entry name" value="WD40_repeat_dom_sf"/>
</dbReference>
<evidence type="ECO:0000259" key="9">
    <source>
        <dbReference type="Pfam" id="PF04158"/>
    </source>
</evidence>
<evidence type="ECO:0000256" key="1">
    <source>
        <dbReference type="ARBA" id="ARBA00004604"/>
    </source>
</evidence>
<dbReference type="CDD" id="cd00200">
    <property type="entry name" value="WD40"/>
    <property type="match status" value="1"/>
</dbReference>
<dbReference type="SUPFAM" id="SSF50978">
    <property type="entry name" value="WD40 repeat-like"/>
    <property type="match status" value="1"/>
</dbReference>
<dbReference type="PANTHER" id="PTHR22851:SF0">
    <property type="entry name" value="DDB1- AND CUL4-ASSOCIATED FACTOR 13"/>
    <property type="match status" value="1"/>
</dbReference>
<dbReference type="InterPro" id="IPR001680">
    <property type="entry name" value="WD40_rpt"/>
</dbReference>
<organism evidence="10 11">
    <name type="scientific">Clydaea vesicula</name>
    <dbReference type="NCBI Taxonomy" id="447962"/>
    <lineage>
        <taxon>Eukaryota</taxon>
        <taxon>Fungi</taxon>
        <taxon>Fungi incertae sedis</taxon>
        <taxon>Chytridiomycota</taxon>
        <taxon>Chytridiomycota incertae sedis</taxon>
        <taxon>Chytridiomycetes</taxon>
        <taxon>Lobulomycetales</taxon>
        <taxon>Lobulomycetaceae</taxon>
        <taxon>Clydaea</taxon>
    </lineage>
</organism>
<feature type="compositionally biased region" description="Basic and acidic residues" evidence="8">
    <location>
        <begin position="403"/>
        <end position="416"/>
    </location>
</feature>
<feature type="domain" description="Sof1-like protein" evidence="9">
    <location>
        <begin position="349"/>
        <end position="434"/>
    </location>
</feature>
<dbReference type="Proteomes" id="UP001211065">
    <property type="component" value="Unassembled WGS sequence"/>
</dbReference>
<feature type="repeat" description="WD" evidence="7">
    <location>
        <begin position="315"/>
        <end position="356"/>
    </location>
</feature>
<keyword evidence="5" id="KW-0539">Nucleus</keyword>
<dbReference type="InterPro" id="IPR007287">
    <property type="entry name" value="Sof1"/>
</dbReference>
<dbReference type="GO" id="GO:0000462">
    <property type="term" value="P:maturation of SSU-rRNA from tricistronic rRNA transcript (SSU-rRNA, 5.8S rRNA, LSU-rRNA)"/>
    <property type="evidence" value="ECO:0007669"/>
    <property type="project" value="TreeGrafter"/>
</dbReference>
<evidence type="ECO:0000256" key="2">
    <source>
        <dbReference type="ARBA" id="ARBA00005649"/>
    </source>
</evidence>
<dbReference type="InterPro" id="IPR020472">
    <property type="entry name" value="WD40_PAC1"/>
</dbReference>
<dbReference type="PROSITE" id="PS50082">
    <property type="entry name" value="WD_REPEATS_2"/>
    <property type="match status" value="4"/>
</dbReference>
<evidence type="ECO:0000313" key="11">
    <source>
        <dbReference type="Proteomes" id="UP001211065"/>
    </source>
</evidence>
<comment type="caution">
    <text evidence="10">The sequence shown here is derived from an EMBL/GenBank/DDBJ whole genome shotgun (WGS) entry which is preliminary data.</text>
</comment>
<dbReference type="AlphaFoldDB" id="A0AAD5U5Y3"/>
<feature type="repeat" description="WD" evidence="7">
    <location>
        <begin position="62"/>
        <end position="104"/>
    </location>
</feature>
<keyword evidence="4" id="KW-0677">Repeat</keyword>
<accession>A0AAD5U5Y3</accession>
<dbReference type="PROSITE" id="PS50294">
    <property type="entry name" value="WD_REPEATS_REGION"/>
    <property type="match status" value="4"/>
</dbReference>
<feature type="compositionally biased region" description="Basic and acidic residues" evidence="8">
    <location>
        <begin position="428"/>
        <end position="439"/>
    </location>
</feature>
<evidence type="ECO:0000256" key="7">
    <source>
        <dbReference type="PROSITE-ProRule" id="PRU00221"/>
    </source>
</evidence>
<feature type="repeat" description="WD" evidence="7">
    <location>
        <begin position="105"/>
        <end position="146"/>
    </location>
</feature>
<dbReference type="Pfam" id="PF00400">
    <property type="entry name" value="WD40"/>
    <property type="match status" value="4"/>
</dbReference>
<gene>
    <name evidence="10" type="primary">SOF1</name>
    <name evidence="10" type="ORF">HK099_003689</name>
</gene>
<dbReference type="InterPro" id="IPR015943">
    <property type="entry name" value="WD40/YVTN_repeat-like_dom_sf"/>
</dbReference>
<dbReference type="EMBL" id="JADGJW010000244">
    <property type="protein sequence ID" value="KAJ3221212.1"/>
    <property type="molecule type" value="Genomic_DNA"/>
</dbReference>
<dbReference type="SMART" id="SM00320">
    <property type="entry name" value="WD40"/>
    <property type="match status" value="6"/>
</dbReference>
<protein>
    <submittedName>
        <fullName evidence="10">rRNA-processing protein sof1</fullName>
    </submittedName>
</protein>
<dbReference type="Gene3D" id="2.130.10.10">
    <property type="entry name" value="YVTN repeat-like/Quinoprotein amine dehydrogenase"/>
    <property type="match status" value="2"/>
</dbReference>
<dbReference type="PRINTS" id="PR00320">
    <property type="entry name" value="GPROTEINBRPT"/>
</dbReference>
<feature type="repeat" description="WD" evidence="7">
    <location>
        <begin position="272"/>
        <end position="313"/>
    </location>
</feature>
<keyword evidence="11" id="KW-1185">Reference proteome</keyword>
<evidence type="ECO:0000256" key="3">
    <source>
        <dbReference type="ARBA" id="ARBA00022574"/>
    </source>
</evidence>
<sequence>MKISVISREEDITLKERINDISKTHRNLNPELHPFERAREYTRALNATKLERLFAAPFIDSLEGHIDGVYSLAKHPTDLTALLSGSGDGEIRYWNLATKQTVWKTTGHQGFVRGMCAVPFGNNFFSVGDDKTVKLWDFKENKPLNTYAAKNAFSGIDHHRNKPWFVTSSTQIDLWDHERADPIQALSWGADTITTVKMNQTETSILASTGSDRTIILYDLRTSSPISKVIMEMRSNAISWNPMEAFNFTVANENHNCYTFDMRNLKRSINILKDHVSAVLDLDYSPTGQEIVTGGYDKTIRIFNSREGHSRDVYHTKRMQRIFCVKYSMDSKFVLSGSDDGNIRLWKNNSNEKIGTKNHREKASLNYTTALKERYKHMPEINRISKQRKVPKAIKKAASVKRIQTESIKRKQENVRKHSKPGSVKRVPLRDQHIITTEK</sequence>
<evidence type="ECO:0000256" key="5">
    <source>
        <dbReference type="ARBA" id="ARBA00023242"/>
    </source>
</evidence>